<accession>A0AAV9V824</accession>
<evidence type="ECO:0000313" key="3">
    <source>
        <dbReference type="EMBL" id="KAK6358092.1"/>
    </source>
</evidence>
<dbReference type="InterPro" id="IPR056002">
    <property type="entry name" value="DUF7580"/>
</dbReference>
<reference evidence="3 4" key="1">
    <citation type="submission" date="2019-10" db="EMBL/GenBank/DDBJ databases">
        <authorList>
            <person name="Palmer J.M."/>
        </authorList>
    </citation>
    <scope>NUCLEOTIDE SEQUENCE [LARGE SCALE GENOMIC DNA]</scope>
    <source>
        <strain evidence="3 4">TWF730</strain>
    </source>
</reference>
<evidence type="ECO:0000313" key="4">
    <source>
        <dbReference type="Proteomes" id="UP001373714"/>
    </source>
</evidence>
<sequence>MPENTVSELGWDIFRNLAQYLDGRLQLTQHGQGKPKNRLERKRRVLEVELRHVLMVKNFDITLAESHEYGFSDQDALRYSGRIAHLLERHVNKNFLDSISRSAKPYEPSCSSSTFRNYPRLYQLTQYLRSTAEYPNSPARSFNLVIEANENPQIFFVQSTSAAQEILDRAKELNAHFRQIQSLPGTNSKKRSGSPTGEDEGESRGYSLGDPDFRKRTGVVISALHQFLPCSDSHKVLLQLQTRRGALDLFLSGCNDRELWQEVQCEHHT</sequence>
<evidence type="ECO:0000256" key="1">
    <source>
        <dbReference type="SAM" id="MobiDB-lite"/>
    </source>
</evidence>
<comment type="caution">
    <text evidence="3">The sequence shown here is derived from an EMBL/GenBank/DDBJ whole genome shotgun (WGS) entry which is preliminary data.</text>
</comment>
<keyword evidence="4" id="KW-1185">Reference proteome</keyword>
<organism evidence="3 4">
    <name type="scientific">Orbilia blumenaviensis</name>
    <dbReference type="NCBI Taxonomy" id="1796055"/>
    <lineage>
        <taxon>Eukaryota</taxon>
        <taxon>Fungi</taxon>
        <taxon>Dikarya</taxon>
        <taxon>Ascomycota</taxon>
        <taxon>Pezizomycotina</taxon>
        <taxon>Orbiliomycetes</taxon>
        <taxon>Orbiliales</taxon>
        <taxon>Orbiliaceae</taxon>
        <taxon>Orbilia</taxon>
    </lineage>
</organism>
<dbReference type="Proteomes" id="UP001373714">
    <property type="component" value="Unassembled WGS sequence"/>
</dbReference>
<feature type="domain" description="DUF7580" evidence="2">
    <location>
        <begin position="210"/>
        <end position="268"/>
    </location>
</feature>
<dbReference type="Pfam" id="PF24476">
    <property type="entry name" value="DUF7580"/>
    <property type="match status" value="1"/>
</dbReference>
<dbReference type="AlphaFoldDB" id="A0AAV9V824"/>
<name>A0AAV9V824_9PEZI</name>
<protein>
    <recommendedName>
        <fullName evidence="2">DUF7580 domain-containing protein</fullName>
    </recommendedName>
</protein>
<dbReference type="EMBL" id="JAVHNS010000004">
    <property type="protein sequence ID" value="KAK6358092.1"/>
    <property type="molecule type" value="Genomic_DNA"/>
</dbReference>
<feature type="region of interest" description="Disordered" evidence="1">
    <location>
        <begin position="178"/>
        <end position="210"/>
    </location>
</feature>
<proteinExistence type="predicted"/>
<gene>
    <name evidence="3" type="ORF">TWF730_007447</name>
</gene>
<evidence type="ECO:0000259" key="2">
    <source>
        <dbReference type="Pfam" id="PF24476"/>
    </source>
</evidence>